<evidence type="ECO:0000256" key="1">
    <source>
        <dbReference type="ARBA" id="ARBA00023002"/>
    </source>
</evidence>
<accession>A0A931J348</accession>
<dbReference type="Pfam" id="PF02525">
    <property type="entry name" value="Flavodoxin_2"/>
    <property type="match status" value="1"/>
</dbReference>
<dbReference type="InterPro" id="IPR003680">
    <property type="entry name" value="Flavodoxin_fold"/>
</dbReference>
<dbReference type="PANTHER" id="PTHR47307">
    <property type="entry name" value="GLUTATHIONE-REGULATED POTASSIUM-EFFLUX SYSTEM ANCILLARY PROTEIN KEFG"/>
    <property type="match status" value="1"/>
</dbReference>
<comment type="caution">
    <text evidence="3">The sequence shown here is derived from an EMBL/GenBank/DDBJ whole genome shotgun (WGS) entry which is preliminary data.</text>
</comment>
<dbReference type="GO" id="GO:0003955">
    <property type="term" value="F:NAD(P)H dehydrogenase (quinone) activity"/>
    <property type="evidence" value="ECO:0007669"/>
    <property type="project" value="TreeGrafter"/>
</dbReference>
<sequence length="176" mass="20010">MAETLILFAHPDLRHSRVHARLRPALLALPGVDLHDLYARYSDYWIDVAAEQARAVAAQRLVFMHPIHWYGMPPLLKLWLDQVCTQGWAYGQGGRALAGKRFQLIVSTGGSPMAYSAQGHHGQPFEHFLAPYRQTATFMGMAWEPHWVFHDAHRASEAELDAHIQALCRHLQEPML</sequence>
<reference evidence="3" key="1">
    <citation type="submission" date="2020-12" db="EMBL/GenBank/DDBJ databases">
        <title>The genome sequence of Inhella sp. 1Y17.</title>
        <authorList>
            <person name="Liu Y."/>
        </authorList>
    </citation>
    <scope>NUCLEOTIDE SEQUENCE</scope>
    <source>
        <strain evidence="3">1Y17</strain>
    </source>
</reference>
<dbReference type="PANTHER" id="PTHR47307:SF1">
    <property type="entry name" value="GLUTATHIONE-REGULATED POTASSIUM-EFFLUX SYSTEM ANCILLARY PROTEIN KEFG"/>
    <property type="match status" value="1"/>
</dbReference>
<gene>
    <name evidence="3" type="ORF">I7X39_10360</name>
</gene>
<dbReference type="InterPro" id="IPR046980">
    <property type="entry name" value="KefG/KefF"/>
</dbReference>
<dbReference type="EMBL" id="JAEDAK010000006">
    <property type="protein sequence ID" value="MBH9577300.1"/>
    <property type="molecule type" value="Genomic_DNA"/>
</dbReference>
<dbReference type="InterPro" id="IPR029039">
    <property type="entry name" value="Flavoprotein-like_sf"/>
</dbReference>
<organism evidence="3 4">
    <name type="scientific">Inhella proteolytica</name>
    <dbReference type="NCBI Taxonomy" id="2795029"/>
    <lineage>
        <taxon>Bacteria</taxon>
        <taxon>Pseudomonadati</taxon>
        <taxon>Pseudomonadota</taxon>
        <taxon>Betaproteobacteria</taxon>
        <taxon>Burkholderiales</taxon>
        <taxon>Sphaerotilaceae</taxon>
        <taxon>Inhella</taxon>
    </lineage>
</organism>
<evidence type="ECO:0000313" key="4">
    <source>
        <dbReference type="Proteomes" id="UP000613266"/>
    </source>
</evidence>
<dbReference type="Gene3D" id="3.40.50.360">
    <property type="match status" value="1"/>
</dbReference>
<dbReference type="AlphaFoldDB" id="A0A931J348"/>
<evidence type="ECO:0000259" key="2">
    <source>
        <dbReference type="Pfam" id="PF02525"/>
    </source>
</evidence>
<dbReference type="Proteomes" id="UP000613266">
    <property type="component" value="Unassembled WGS sequence"/>
</dbReference>
<feature type="domain" description="Flavodoxin-like fold" evidence="2">
    <location>
        <begin position="3"/>
        <end position="171"/>
    </location>
</feature>
<protein>
    <submittedName>
        <fullName evidence="3">NAD(P)H-dependent oxidoreductase</fullName>
    </submittedName>
</protein>
<dbReference type="GO" id="GO:0010181">
    <property type="term" value="F:FMN binding"/>
    <property type="evidence" value="ECO:0007669"/>
    <property type="project" value="TreeGrafter"/>
</dbReference>
<evidence type="ECO:0000313" key="3">
    <source>
        <dbReference type="EMBL" id="MBH9577300.1"/>
    </source>
</evidence>
<keyword evidence="4" id="KW-1185">Reference proteome</keyword>
<keyword evidence="1" id="KW-0560">Oxidoreductase</keyword>
<proteinExistence type="predicted"/>
<dbReference type="GO" id="GO:0009055">
    <property type="term" value="F:electron transfer activity"/>
    <property type="evidence" value="ECO:0007669"/>
    <property type="project" value="TreeGrafter"/>
</dbReference>
<dbReference type="SUPFAM" id="SSF52218">
    <property type="entry name" value="Flavoproteins"/>
    <property type="match status" value="1"/>
</dbReference>
<name>A0A931J348_9BURK</name>
<dbReference type="RefSeq" id="WP_198111075.1">
    <property type="nucleotide sequence ID" value="NZ_JAEDAK010000006.1"/>
</dbReference>